<gene>
    <name evidence="4" type="ORF">K460DRAFT_423776</name>
</gene>
<dbReference type="PANTHER" id="PTHR46573:SF1">
    <property type="entry name" value="WD REPEAT, SAM AND U-BOX DOMAIN-CONTAINING PROTEIN 1"/>
    <property type="match status" value="1"/>
</dbReference>
<dbReference type="SMART" id="SM00504">
    <property type="entry name" value="Ubox"/>
    <property type="match status" value="1"/>
</dbReference>
<dbReference type="EMBL" id="ML976614">
    <property type="protein sequence ID" value="KAF1851177.1"/>
    <property type="molecule type" value="Genomic_DNA"/>
</dbReference>
<evidence type="ECO:0000313" key="5">
    <source>
        <dbReference type="Proteomes" id="UP000800039"/>
    </source>
</evidence>
<dbReference type="GeneID" id="63855459"/>
<comment type="caution">
    <text evidence="4">The sequence shown here is derived from an EMBL/GenBank/DDBJ whole genome shotgun (WGS) entry which is preliminary data.</text>
</comment>
<keyword evidence="5" id="KW-1185">Reference proteome</keyword>
<dbReference type="GO" id="GO:0004842">
    <property type="term" value="F:ubiquitin-protein transferase activity"/>
    <property type="evidence" value="ECO:0007669"/>
    <property type="project" value="InterPro"/>
</dbReference>
<sequence>MEDPVITVDYYTYERKNIERWFQTNESSPLTNLILPSLDLRLDVQKKEEIIAFLDGSDITPRYGSLRGKSHALRVSIKSPLNTWSVMLPRDLKLKELWEIAFRLTMGRYMSYELQHRNSRVPPSQDSISDSLASAVFRSHRQKFMIGSSTPVGSPFAFWTKMCDVGDGQMEGDVVTEHWEPISSFFNGTDSTGKLTQESCIDKGEDDEDSEEEVAYRNGASDRPYVFKLHLGKAPRTAESLANTLNRLDVLKQMFDAFINRTTITKPTLVS</sequence>
<dbReference type="PANTHER" id="PTHR46573">
    <property type="entry name" value="WD REPEAT, SAM AND U-BOX DOMAIN-CONTAINING PROTEIN 1"/>
    <property type="match status" value="1"/>
</dbReference>
<dbReference type="AlphaFoldDB" id="A0A9P4GSU9"/>
<organism evidence="4 5">
    <name type="scientific">Cucurbitaria berberidis CBS 394.84</name>
    <dbReference type="NCBI Taxonomy" id="1168544"/>
    <lineage>
        <taxon>Eukaryota</taxon>
        <taxon>Fungi</taxon>
        <taxon>Dikarya</taxon>
        <taxon>Ascomycota</taxon>
        <taxon>Pezizomycotina</taxon>
        <taxon>Dothideomycetes</taxon>
        <taxon>Pleosporomycetidae</taxon>
        <taxon>Pleosporales</taxon>
        <taxon>Pleosporineae</taxon>
        <taxon>Cucurbitariaceae</taxon>
        <taxon>Cucurbitaria</taxon>
    </lineage>
</organism>
<dbReference type="PROSITE" id="PS51698">
    <property type="entry name" value="U_BOX"/>
    <property type="match status" value="1"/>
</dbReference>
<dbReference type="OrthoDB" id="10069349at2759"/>
<dbReference type="Pfam" id="PF04564">
    <property type="entry name" value="U-box"/>
    <property type="match status" value="1"/>
</dbReference>
<dbReference type="CDD" id="cd16655">
    <property type="entry name" value="RING-Ubox_WDSUB1-like"/>
    <property type="match status" value="1"/>
</dbReference>
<keyword evidence="2" id="KW-0413">Isomerase</keyword>
<name>A0A9P4GSU9_9PLEO</name>
<keyword evidence="2" id="KW-0697">Rotamase</keyword>
<evidence type="ECO:0000259" key="3">
    <source>
        <dbReference type="PROSITE" id="PS51698"/>
    </source>
</evidence>
<reference evidence="4" key="1">
    <citation type="submission" date="2020-01" db="EMBL/GenBank/DDBJ databases">
        <authorList>
            <consortium name="DOE Joint Genome Institute"/>
            <person name="Haridas S."/>
            <person name="Albert R."/>
            <person name="Binder M."/>
            <person name="Bloem J."/>
            <person name="Labutti K."/>
            <person name="Salamov A."/>
            <person name="Andreopoulos B."/>
            <person name="Baker S.E."/>
            <person name="Barry K."/>
            <person name="Bills G."/>
            <person name="Bluhm B.H."/>
            <person name="Cannon C."/>
            <person name="Castanera R."/>
            <person name="Culley D.E."/>
            <person name="Daum C."/>
            <person name="Ezra D."/>
            <person name="Gonzalez J.B."/>
            <person name="Henrissat B."/>
            <person name="Kuo A."/>
            <person name="Liang C."/>
            <person name="Lipzen A."/>
            <person name="Lutzoni F."/>
            <person name="Magnuson J."/>
            <person name="Mondo S."/>
            <person name="Nolan M."/>
            <person name="Ohm R."/>
            <person name="Pangilinan J."/>
            <person name="Park H.-J."/>
            <person name="Ramirez L."/>
            <person name="Alfaro M."/>
            <person name="Sun H."/>
            <person name="Tritt A."/>
            <person name="Yoshinaga Y."/>
            <person name="Zwiers L.-H."/>
            <person name="Turgeon B.G."/>
            <person name="Goodwin S.B."/>
            <person name="Spatafora J.W."/>
            <person name="Crous P.W."/>
            <person name="Grigoriev I.V."/>
        </authorList>
    </citation>
    <scope>NUCLEOTIDE SEQUENCE</scope>
    <source>
        <strain evidence="4">CBS 394.84</strain>
    </source>
</reference>
<dbReference type="RefSeq" id="XP_040793740.1">
    <property type="nucleotide sequence ID" value="XM_040938209.1"/>
</dbReference>
<accession>A0A9P4GSU9</accession>
<dbReference type="InterPro" id="IPR003613">
    <property type="entry name" value="Ubox_domain"/>
</dbReference>
<dbReference type="Proteomes" id="UP000800039">
    <property type="component" value="Unassembled WGS sequence"/>
</dbReference>
<dbReference type="Gene3D" id="3.30.40.10">
    <property type="entry name" value="Zinc/RING finger domain, C3HC4 (zinc finger)"/>
    <property type="match status" value="1"/>
</dbReference>
<protein>
    <recommendedName>
        <fullName evidence="1">peptidylprolyl isomerase</fullName>
        <ecNumber evidence="1">5.2.1.8</ecNumber>
    </recommendedName>
</protein>
<dbReference type="InterPro" id="IPR052085">
    <property type="entry name" value="WD-SAM-U-box"/>
</dbReference>
<dbReference type="GO" id="GO:0016567">
    <property type="term" value="P:protein ubiquitination"/>
    <property type="evidence" value="ECO:0007669"/>
    <property type="project" value="InterPro"/>
</dbReference>
<evidence type="ECO:0000256" key="1">
    <source>
        <dbReference type="ARBA" id="ARBA00013194"/>
    </source>
</evidence>
<dbReference type="EC" id="5.2.1.8" evidence="1"/>
<dbReference type="InterPro" id="IPR013083">
    <property type="entry name" value="Znf_RING/FYVE/PHD"/>
</dbReference>
<evidence type="ECO:0000313" key="4">
    <source>
        <dbReference type="EMBL" id="KAF1851177.1"/>
    </source>
</evidence>
<feature type="domain" description="U-box" evidence="3">
    <location>
        <begin position="1"/>
        <end position="60"/>
    </location>
</feature>
<dbReference type="GO" id="GO:0003755">
    <property type="term" value="F:peptidyl-prolyl cis-trans isomerase activity"/>
    <property type="evidence" value="ECO:0007669"/>
    <property type="project" value="UniProtKB-KW"/>
</dbReference>
<dbReference type="SUPFAM" id="SSF57850">
    <property type="entry name" value="RING/U-box"/>
    <property type="match status" value="1"/>
</dbReference>
<proteinExistence type="predicted"/>
<evidence type="ECO:0000256" key="2">
    <source>
        <dbReference type="ARBA" id="ARBA00023110"/>
    </source>
</evidence>